<sequence>MLMDEVKLILAEKRTSLSVLRTGIAVFVLPLSVLSLLVSTSSYYEFSKVLALLLPLLVLCVLLILLGSYLVVRALLRIHHHDRRVQELKERYDFLKELVE</sequence>
<evidence type="ECO:0000256" key="3">
    <source>
        <dbReference type="ARBA" id="ARBA00022989"/>
    </source>
</evidence>
<evidence type="ECO:0000256" key="5">
    <source>
        <dbReference type="SAM" id="Phobius"/>
    </source>
</evidence>
<evidence type="ECO:0000256" key="4">
    <source>
        <dbReference type="ARBA" id="ARBA00023136"/>
    </source>
</evidence>
<feature type="transmembrane region" description="Helical" evidence="5">
    <location>
        <begin position="50"/>
        <end position="76"/>
    </location>
</feature>
<evidence type="ECO:0000259" key="6">
    <source>
        <dbReference type="Pfam" id="PF02656"/>
    </source>
</evidence>
<reference evidence="7 8" key="1">
    <citation type="submission" date="2019-05" db="EMBL/GenBank/DDBJ databases">
        <title>The Complete Genome Sequence of the n-alkane-degrading Desulfoglaeba alkanexedens ALDC reveals multiple alkylsuccinate synthase gene clusters.</title>
        <authorList>
            <person name="Callaghan A.V."/>
            <person name="Davidova I.A."/>
            <person name="Duncan K.E."/>
            <person name="Morris B."/>
            <person name="McInerney M.J."/>
        </authorList>
    </citation>
    <scope>NUCLEOTIDE SEQUENCE [LARGE SCALE GENOMIC DNA]</scope>
    <source>
        <strain evidence="7 8">ALDC</strain>
    </source>
</reference>
<keyword evidence="4 5" id="KW-0472">Membrane</keyword>
<name>A0A4P8L6M7_9BACT</name>
<keyword evidence="3 5" id="KW-1133">Transmembrane helix</keyword>
<keyword evidence="8" id="KW-1185">Reference proteome</keyword>
<protein>
    <submittedName>
        <fullName evidence="7">DUF202 domain-containing protein</fullName>
    </submittedName>
</protein>
<dbReference type="GO" id="GO:0012505">
    <property type="term" value="C:endomembrane system"/>
    <property type="evidence" value="ECO:0007669"/>
    <property type="project" value="UniProtKB-SubCell"/>
</dbReference>
<accession>A0A4P8L6M7</accession>
<organism evidence="7 8">
    <name type="scientific">Desulfoglaeba alkanexedens ALDC</name>
    <dbReference type="NCBI Taxonomy" id="980445"/>
    <lineage>
        <taxon>Bacteria</taxon>
        <taxon>Pseudomonadati</taxon>
        <taxon>Thermodesulfobacteriota</taxon>
        <taxon>Syntrophobacteria</taxon>
        <taxon>Syntrophobacterales</taxon>
        <taxon>Syntrophobacteraceae</taxon>
        <taxon>Desulfoglaeba</taxon>
    </lineage>
</organism>
<gene>
    <name evidence="7" type="ORF">FDQ92_14280</name>
</gene>
<dbReference type="KEGG" id="dax:FDQ92_14280"/>
<evidence type="ECO:0000256" key="2">
    <source>
        <dbReference type="ARBA" id="ARBA00022692"/>
    </source>
</evidence>
<dbReference type="EMBL" id="CP040098">
    <property type="protein sequence ID" value="QCQ23590.1"/>
    <property type="molecule type" value="Genomic_DNA"/>
</dbReference>
<dbReference type="Pfam" id="PF02656">
    <property type="entry name" value="DUF202"/>
    <property type="match status" value="1"/>
</dbReference>
<keyword evidence="2 5" id="KW-0812">Transmembrane</keyword>
<dbReference type="AlphaFoldDB" id="A0A4P8L6M7"/>
<evidence type="ECO:0000256" key="1">
    <source>
        <dbReference type="ARBA" id="ARBA00004127"/>
    </source>
</evidence>
<dbReference type="Proteomes" id="UP000298602">
    <property type="component" value="Chromosome"/>
</dbReference>
<dbReference type="InterPro" id="IPR003807">
    <property type="entry name" value="DUF202"/>
</dbReference>
<comment type="subcellular location">
    <subcellularLocation>
        <location evidence="1">Endomembrane system</location>
        <topology evidence="1">Multi-pass membrane protein</topology>
    </subcellularLocation>
</comment>
<feature type="transmembrane region" description="Helical" evidence="5">
    <location>
        <begin position="20"/>
        <end position="44"/>
    </location>
</feature>
<feature type="domain" description="DUF202" evidence="6">
    <location>
        <begin position="9"/>
        <end position="72"/>
    </location>
</feature>
<evidence type="ECO:0000313" key="8">
    <source>
        <dbReference type="Proteomes" id="UP000298602"/>
    </source>
</evidence>
<evidence type="ECO:0000313" key="7">
    <source>
        <dbReference type="EMBL" id="QCQ23590.1"/>
    </source>
</evidence>
<proteinExistence type="predicted"/>
<reference evidence="7 8" key="2">
    <citation type="submission" date="2019-05" db="EMBL/GenBank/DDBJ databases">
        <authorList>
            <person name="Suflita J.M."/>
            <person name="Marks C.R."/>
        </authorList>
    </citation>
    <scope>NUCLEOTIDE SEQUENCE [LARGE SCALE GENOMIC DNA]</scope>
    <source>
        <strain evidence="7 8">ALDC</strain>
    </source>
</reference>